<keyword evidence="9" id="KW-0732">Signal</keyword>
<accession>A0A452G0Q9</accession>
<comment type="catalytic activity">
    <reaction evidence="8">
        <text>3-hydroxy-2-methylpropanoate + NAD(+) = 2-methyl-3-oxopropanoate + NADH + H(+)</text>
        <dbReference type="Rhea" id="RHEA:17681"/>
        <dbReference type="ChEBI" id="CHEBI:11805"/>
        <dbReference type="ChEBI" id="CHEBI:15378"/>
        <dbReference type="ChEBI" id="CHEBI:57540"/>
        <dbReference type="ChEBI" id="CHEBI:57700"/>
        <dbReference type="ChEBI" id="CHEBI:57945"/>
        <dbReference type="EC" id="1.1.1.31"/>
    </reaction>
</comment>
<feature type="domain" description="3-hydroxyisobutyrate dehydrogenase-like NAD-binding" evidence="10">
    <location>
        <begin position="153"/>
        <end position="259"/>
    </location>
</feature>
<comment type="similarity">
    <text evidence="2">Belongs to the HIBADH-related family. 3-hydroxyisobutyrate dehydrogenase subfamily.</text>
</comment>
<evidence type="ECO:0000256" key="8">
    <source>
        <dbReference type="ARBA" id="ARBA00049197"/>
    </source>
</evidence>
<evidence type="ECO:0000313" key="12">
    <source>
        <dbReference type="Proteomes" id="UP000291000"/>
    </source>
</evidence>
<sequence length="291" mass="30889">KALCGVPLASLLESLARASLAVVCSTSMAPAGFIGLGKWGIPCGVPFLVIYDVFPDACREFLDASEQVVSSPADVASKDGIITMLPTSSQSWTRLKRLSNLAKEVEKMGGCPVSGGVEAAQSGNLTFTAGSVWVAQELLGSKDSSACYCGARGPGQALRICYNILLAIGMTETADAMNLGKRLGPDPKLLAKILNVSSGHAAYNPISGVIDGVPFPNNYQGGFRTTLMVKDLGLAQDSNVSTNTPIFLGSQVHQIYARYMKFKKKKIFFKFYQFIASNPSPSTLMHACSVM</sequence>
<evidence type="ECO:0000256" key="2">
    <source>
        <dbReference type="ARBA" id="ARBA00006013"/>
    </source>
</evidence>
<dbReference type="InterPro" id="IPR013328">
    <property type="entry name" value="6PGD_dom2"/>
</dbReference>
<comment type="pathway">
    <text evidence="1">Amino-acid degradation; L-valine degradation.</text>
</comment>
<evidence type="ECO:0000256" key="7">
    <source>
        <dbReference type="ARBA" id="ARBA00023027"/>
    </source>
</evidence>
<dbReference type="PANTHER" id="PTHR22981:SF7">
    <property type="entry name" value="3-HYDROXYISOBUTYRATE DEHYDROGENASE, MITOCHONDRIAL"/>
    <property type="match status" value="1"/>
</dbReference>
<dbReference type="Gene3D" id="3.40.50.720">
    <property type="entry name" value="NAD(P)-binding Rossmann-like Domain"/>
    <property type="match status" value="1"/>
</dbReference>
<reference evidence="11 12" key="1">
    <citation type="submission" date="2016-04" db="EMBL/GenBank/DDBJ databases">
        <title>Polished mammalian reference genomes with single-molecule sequencing and chromosome conformation capture applied to the Capra hircus genome.</title>
        <authorList>
            <person name="Bickhart D.M."/>
            <person name="Koren S."/>
            <person name="Rosen B."/>
            <person name="Hastie A."/>
            <person name="Liachko I."/>
            <person name="Sullivan S.T."/>
            <person name="Burton J."/>
            <person name="Sayre B.L."/>
            <person name="Huson H.J."/>
            <person name="Lee J."/>
            <person name="Lam E."/>
            <person name="Kelley C.M."/>
            <person name="Hutchison J.L."/>
            <person name="Zhou Y."/>
            <person name="Sun J."/>
            <person name="Crisa A."/>
            <person name="Schwartz J.C."/>
            <person name="Hammond J.A."/>
            <person name="Schroeder S.G."/>
            <person name="Liu G.E."/>
            <person name="Dunham M."/>
            <person name="Shendure J."/>
            <person name="Sonstegard T.S."/>
            <person name="Phillippy A.M."/>
            <person name="Van Tassell C.P."/>
            <person name="Smith T.P."/>
        </authorList>
    </citation>
    <scope>NUCLEOTIDE SEQUENCE [LARGE SCALE GENOMIC DNA]</scope>
</reference>
<dbReference type="AlphaFoldDB" id="A0A452G0Q9"/>
<dbReference type="STRING" id="9925.ENSCHIP00000030302"/>
<dbReference type="InterPro" id="IPR029154">
    <property type="entry name" value="HIBADH-like_NADP-bd"/>
</dbReference>
<dbReference type="SUPFAM" id="SSF51735">
    <property type="entry name" value="NAD(P)-binding Rossmann-fold domains"/>
    <property type="match status" value="1"/>
</dbReference>
<dbReference type="GO" id="GO:0006574">
    <property type="term" value="P:L-valine catabolic process"/>
    <property type="evidence" value="ECO:0007669"/>
    <property type="project" value="TreeGrafter"/>
</dbReference>
<dbReference type="GeneTree" id="ENSGT00940000155255"/>
<evidence type="ECO:0000256" key="6">
    <source>
        <dbReference type="ARBA" id="ARBA00023002"/>
    </source>
</evidence>
<feature type="chain" id="PRO_5019328235" description="3-hydroxyisobutyrate dehydrogenase, mitochondrial" evidence="9">
    <location>
        <begin position="19"/>
        <end position="291"/>
    </location>
</feature>
<evidence type="ECO:0000256" key="1">
    <source>
        <dbReference type="ARBA" id="ARBA00005109"/>
    </source>
</evidence>
<dbReference type="GO" id="GO:0051287">
    <property type="term" value="F:NAD binding"/>
    <property type="evidence" value="ECO:0007669"/>
    <property type="project" value="InterPro"/>
</dbReference>
<dbReference type="Gene3D" id="1.10.1040.10">
    <property type="entry name" value="N-(1-d-carboxylethyl)-l-norvaline Dehydrogenase, domain 2"/>
    <property type="match status" value="1"/>
</dbReference>
<reference evidence="11" key="3">
    <citation type="submission" date="2025-09" db="UniProtKB">
        <authorList>
            <consortium name="Ensembl"/>
        </authorList>
    </citation>
    <scope>IDENTIFICATION</scope>
</reference>
<dbReference type="Pfam" id="PF14833">
    <property type="entry name" value="NAD_binding_11"/>
    <property type="match status" value="1"/>
</dbReference>
<keyword evidence="12" id="KW-1185">Reference proteome</keyword>
<name>A0A452G0Q9_CAPHI</name>
<dbReference type="InterPro" id="IPR008927">
    <property type="entry name" value="6-PGluconate_DH-like_C_sf"/>
</dbReference>
<dbReference type="Ensembl" id="ENSCHIT00000038173.1">
    <property type="protein sequence ID" value="ENSCHIP00000030302.1"/>
    <property type="gene ID" value="ENSCHIG00000025106.1"/>
</dbReference>
<dbReference type="GO" id="GO:0005739">
    <property type="term" value="C:mitochondrion"/>
    <property type="evidence" value="ECO:0007669"/>
    <property type="project" value="TreeGrafter"/>
</dbReference>
<dbReference type="EC" id="1.1.1.31" evidence="3"/>
<organism evidence="11 12">
    <name type="scientific">Capra hircus</name>
    <name type="common">Goat</name>
    <dbReference type="NCBI Taxonomy" id="9925"/>
    <lineage>
        <taxon>Eukaryota</taxon>
        <taxon>Metazoa</taxon>
        <taxon>Chordata</taxon>
        <taxon>Craniata</taxon>
        <taxon>Vertebrata</taxon>
        <taxon>Euteleostomi</taxon>
        <taxon>Mammalia</taxon>
        <taxon>Eutheria</taxon>
        <taxon>Laurasiatheria</taxon>
        <taxon>Artiodactyla</taxon>
        <taxon>Ruminantia</taxon>
        <taxon>Pecora</taxon>
        <taxon>Bovidae</taxon>
        <taxon>Caprinae</taxon>
        <taxon>Capra</taxon>
    </lineage>
</organism>
<dbReference type="GO" id="GO:0008442">
    <property type="term" value="F:3-hydroxyisobutyrate dehydrogenase activity"/>
    <property type="evidence" value="ECO:0007669"/>
    <property type="project" value="UniProtKB-EC"/>
</dbReference>
<dbReference type="SUPFAM" id="SSF48179">
    <property type="entry name" value="6-phosphogluconate dehydrogenase C-terminal domain-like"/>
    <property type="match status" value="1"/>
</dbReference>
<dbReference type="InterPro" id="IPR036291">
    <property type="entry name" value="NAD(P)-bd_dom_sf"/>
</dbReference>
<dbReference type="EMBL" id="LWLT01000005">
    <property type="status" value="NOT_ANNOTATED_CDS"/>
    <property type="molecule type" value="Genomic_DNA"/>
</dbReference>
<dbReference type="PANTHER" id="PTHR22981">
    <property type="entry name" value="3-HYDROXYISOBUTYRATE DEHYDROGENASE-RELATED"/>
    <property type="match status" value="1"/>
</dbReference>
<dbReference type="Proteomes" id="UP000291000">
    <property type="component" value="Chromosome 5"/>
</dbReference>
<evidence type="ECO:0000259" key="10">
    <source>
        <dbReference type="Pfam" id="PF14833"/>
    </source>
</evidence>
<proteinExistence type="inferred from homology"/>
<keyword evidence="6" id="KW-0560">Oxidoreductase</keyword>
<keyword evidence="7" id="KW-0520">NAD</keyword>
<evidence type="ECO:0000256" key="3">
    <source>
        <dbReference type="ARBA" id="ARBA00012991"/>
    </source>
</evidence>
<reference evidence="11" key="2">
    <citation type="submission" date="2025-08" db="UniProtKB">
        <authorList>
            <consortium name="Ensembl"/>
        </authorList>
    </citation>
    <scope>IDENTIFICATION</scope>
</reference>
<keyword evidence="5" id="KW-0101">Branched-chain amino acid catabolism</keyword>
<evidence type="ECO:0000313" key="11">
    <source>
        <dbReference type="Ensembl" id="ENSCHIP00000030302.1"/>
    </source>
</evidence>
<evidence type="ECO:0000256" key="4">
    <source>
        <dbReference type="ARBA" id="ARBA00016933"/>
    </source>
</evidence>
<evidence type="ECO:0000256" key="5">
    <source>
        <dbReference type="ARBA" id="ARBA00022456"/>
    </source>
</evidence>
<protein>
    <recommendedName>
        <fullName evidence="4">3-hydroxyisobutyrate dehydrogenase, mitochondrial</fullName>
        <ecNumber evidence="3">1.1.1.31</ecNumber>
    </recommendedName>
</protein>
<evidence type="ECO:0000256" key="9">
    <source>
        <dbReference type="SAM" id="SignalP"/>
    </source>
</evidence>
<dbReference type="Bgee" id="ENSCHIG00000025106">
    <property type="expression patterns" value="Expressed in thymus and 12 other cell types or tissues"/>
</dbReference>
<feature type="signal peptide" evidence="9">
    <location>
        <begin position="1"/>
        <end position="18"/>
    </location>
</feature>